<accession>A0A1H3J4V5</accession>
<comment type="similarity">
    <text evidence="1">Belongs to the UPF0065 (bug) family.</text>
</comment>
<organism evidence="2 3">
    <name type="scientific">Tindallia californiensis</name>
    <dbReference type="NCBI Taxonomy" id="159292"/>
    <lineage>
        <taxon>Bacteria</taxon>
        <taxon>Bacillati</taxon>
        <taxon>Bacillota</taxon>
        <taxon>Clostridia</taxon>
        <taxon>Peptostreptococcales</taxon>
        <taxon>Tindalliaceae</taxon>
        <taxon>Tindallia</taxon>
    </lineage>
</organism>
<dbReference type="OrthoDB" id="8881899at2"/>
<protein>
    <submittedName>
        <fullName evidence="2">Tripartite-type tricarboxylate transporter, receptor component TctC</fullName>
    </submittedName>
</protein>
<dbReference type="Proteomes" id="UP000199230">
    <property type="component" value="Unassembled WGS sequence"/>
</dbReference>
<dbReference type="EMBL" id="FNPV01000001">
    <property type="protein sequence ID" value="SDY34468.1"/>
    <property type="molecule type" value="Genomic_DNA"/>
</dbReference>
<dbReference type="STRING" id="159292.SAMN05192546_101404"/>
<keyword evidence="3" id="KW-1185">Reference proteome</keyword>
<reference evidence="2 3" key="1">
    <citation type="submission" date="2016-10" db="EMBL/GenBank/DDBJ databases">
        <authorList>
            <person name="de Groot N.N."/>
        </authorList>
    </citation>
    <scope>NUCLEOTIDE SEQUENCE [LARGE SCALE GENOMIC DNA]</scope>
    <source>
        <strain evidence="2 3">APO</strain>
    </source>
</reference>
<dbReference type="CDD" id="cd07012">
    <property type="entry name" value="PBP2_Bug_TTT"/>
    <property type="match status" value="1"/>
</dbReference>
<keyword evidence="2" id="KW-0675">Receptor</keyword>
<proteinExistence type="inferred from homology"/>
<dbReference type="InterPro" id="IPR005064">
    <property type="entry name" value="BUG"/>
</dbReference>
<dbReference type="PANTHER" id="PTHR42928">
    <property type="entry name" value="TRICARBOXYLATE-BINDING PROTEIN"/>
    <property type="match status" value="1"/>
</dbReference>
<dbReference type="InterPro" id="IPR042100">
    <property type="entry name" value="Bug_dom1"/>
</dbReference>
<dbReference type="Gene3D" id="3.40.190.10">
    <property type="entry name" value="Periplasmic binding protein-like II"/>
    <property type="match status" value="1"/>
</dbReference>
<dbReference type="PANTHER" id="PTHR42928:SF5">
    <property type="entry name" value="BLR1237 PROTEIN"/>
    <property type="match status" value="1"/>
</dbReference>
<dbReference type="Pfam" id="PF03401">
    <property type="entry name" value="TctC"/>
    <property type="match status" value="1"/>
</dbReference>
<evidence type="ECO:0000313" key="3">
    <source>
        <dbReference type="Proteomes" id="UP000199230"/>
    </source>
</evidence>
<dbReference type="AlphaFoldDB" id="A0A1H3J4V5"/>
<dbReference type="PROSITE" id="PS51257">
    <property type="entry name" value="PROKAR_LIPOPROTEIN"/>
    <property type="match status" value="1"/>
</dbReference>
<evidence type="ECO:0000256" key="1">
    <source>
        <dbReference type="ARBA" id="ARBA00006987"/>
    </source>
</evidence>
<gene>
    <name evidence="2" type="ORF">SAMN05192546_101404</name>
</gene>
<name>A0A1H3J4V5_9FIRM</name>
<evidence type="ECO:0000313" key="2">
    <source>
        <dbReference type="EMBL" id="SDY34468.1"/>
    </source>
</evidence>
<sequence length="348" mass="37815">MNIKRTLLLLLILILTGGMVTGCGGEEPAEESAPTEMGESAEEAEVSEEAVEEEVDIDIIVGFGAGGSNDLTARYMAEYLREFGINANIVNMPGGMSTEAAYHVSNQSPDSNMFFWGHTGPLLFEPAAGDRGYTIDDFEAVATLASPTFVIGNRSGAPWETLDELIEYIQENPGEVVFGGQGEGNVRHYIVEKILPPDELDYIFVGLEGGADVALNLTGGHVDVGHLSLAAAVPLHQDGDMSVMVNTQPLVERDPLMEDVPNVSEFGIEDGRERHPIALWAIKGTDPALVDRISAAIGEVAEMPTLQESFKDMGVVAHYLNAEETWEFYMDVKSTMIPNYMEWIETLD</sequence>
<dbReference type="RefSeq" id="WP_093310456.1">
    <property type="nucleotide sequence ID" value="NZ_FNPV01000001.1"/>
</dbReference>
<dbReference type="Gene3D" id="3.40.190.150">
    <property type="entry name" value="Bordetella uptake gene, domain 1"/>
    <property type="match status" value="1"/>
</dbReference>